<name>A0A161QEC1_BDEBC</name>
<dbReference type="OrthoDB" id="5522469at2"/>
<dbReference type="Gene3D" id="3.10.180.10">
    <property type="entry name" value="2,3-Dihydroxybiphenyl 1,2-Dioxygenase, domain 1"/>
    <property type="match status" value="1"/>
</dbReference>
<protein>
    <submittedName>
        <fullName evidence="2">Glyoxalase</fullName>
    </submittedName>
</protein>
<feature type="domain" description="VOC" evidence="1">
    <location>
        <begin position="1"/>
        <end position="126"/>
    </location>
</feature>
<dbReference type="InterPro" id="IPR041581">
    <property type="entry name" value="Glyoxalase_6"/>
</dbReference>
<evidence type="ECO:0000259" key="1">
    <source>
        <dbReference type="PROSITE" id="PS51819"/>
    </source>
</evidence>
<dbReference type="RefSeq" id="WP_063208670.1">
    <property type="nucleotide sequence ID" value="NZ_LUKD01000008.1"/>
</dbReference>
<gene>
    <name evidence="2" type="ORF">AZI87_14630</name>
</gene>
<dbReference type="Proteomes" id="UP000075799">
    <property type="component" value="Unassembled WGS sequence"/>
</dbReference>
<accession>A0A161QEC1</accession>
<dbReference type="PROSITE" id="PS51819">
    <property type="entry name" value="VOC"/>
    <property type="match status" value="1"/>
</dbReference>
<reference evidence="2 3" key="1">
    <citation type="submission" date="2016-03" db="EMBL/GenBank/DDBJ databases">
        <authorList>
            <person name="Ploux O."/>
        </authorList>
    </citation>
    <scope>NUCLEOTIDE SEQUENCE [LARGE SCALE GENOMIC DNA]</scope>
    <source>
        <strain evidence="2 3">EC13</strain>
    </source>
</reference>
<dbReference type="Pfam" id="PF18029">
    <property type="entry name" value="Glyoxalase_6"/>
    <property type="match status" value="1"/>
</dbReference>
<proteinExistence type="predicted"/>
<dbReference type="SUPFAM" id="SSF54593">
    <property type="entry name" value="Glyoxalase/Bleomycin resistance protein/Dihydroxybiphenyl dioxygenase"/>
    <property type="match status" value="1"/>
</dbReference>
<dbReference type="EMBL" id="LUKD01000008">
    <property type="protein sequence ID" value="KYG62537.1"/>
    <property type="molecule type" value="Genomic_DNA"/>
</dbReference>
<sequence length="137" mass="15402">MLQDILINIDVDNSERAVKFYTEALGFKIGRRFDSKFIELIGSSFSLFLLENETGTLPYPGAMAGRNYSRHWSPVHLDFVVSSIAESKKQVLSAGAKLETDIRIEPYGKLATFSDPFGHGFCLIEFTGRGYDEIKKL</sequence>
<dbReference type="CDD" id="cd06587">
    <property type="entry name" value="VOC"/>
    <property type="match status" value="1"/>
</dbReference>
<organism evidence="2 3">
    <name type="scientific">Bdellovibrio bacteriovorus</name>
    <dbReference type="NCBI Taxonomy" id="959"/>
    <lineage>
        <taxon>Bacteria</taxon>
        <taxon>Pseudomonadati</taxon>
        <taxon>Bdellovibrionota</taxon>
        <taxon>Bdellovibrionia</taxon>
        <taxon>Bdellovibrionales</taxon>
        <taxon>Pseudobdellovibrionaceae</taxon>
        <taxon>Bdellovibrio</taxon>
    </lineage>
</organism>
<dbReference type="AlphaFoldDB" id="A0A161QEC1"/>
<dbReference type="InterPro" id="IPR029068">
    <property type="entry name" value="Glyas_Bleomycin-R_OHBP_Dase"/>
</dbReference>
<comment type="caution">
    <text evidence="2">The sequence shown here is derived from an EMBL/GenBank/DDBJ whole genome shotgun (WGS) entry which is preliminary data.</text>
</comment>
<evidence type="ECO:0000313" key="2">
    <source>
        <dbReference type="EMBL" id="KYG62537.1"/>
    </source>
</evidence>
<evidence type="ECO:0000313" key="3">
    <source>
        <dbReference type="Proteomes" id="UP000075799"/>
    </source>
</evidence>
<dbReference type="InterPro" id="IPR037523">
    <property type="entry name" value="VOC_core"/>
</dbReference>